<evidence type="ECO:0000256" key="1">
    <source>
        <dbReference type="ARBA" id="ARBA00004141"/>
    </source>
</evidence>
<feature type="transmembrane region" description="Helical" evidence="5">
    <location>
        <begin position="278"/>
        <end position="300"/>
    </location>
</feature>
<comment type="subcellular location">
    <subcellularLocation>
        <location evidence="1">Membrane</location>
        <topology evidence="1">Multi-pass membrane protein</topology>
    </subcellularLocation>
</comment>
<dbReference type="InterPro" id="IPR011701">
    <property type="entry name" value="MFS"/>
</dbReference>
<feature type="transmembrane region" description="Helical" evidence="5">
    <location>
        <begin position="172"/>
        <end position="193"/>
    </location>
</feature>
<reference evidence="6" key="1">
    <citation type="submission" date="2022-11" db="EMBL/GenBank/DDBJ databases">
        <title>Centuries of genome instability and evolution in soft-shell clam transmissible cancer (bioRxiv).</title>
        <authorList>
            <person name="Hart S.F.M."/>
            <person name="Yonemitsu M.A."/>
            <person name="Giersch R.M."/>
            <person name="Beal B.F."/>
            <person name="Arriagada G."/>
            <person name="Davis B.W."/>
            <person name="Ostrander E.A."/>
            <person name="Goff S.P."/>
            <person name="Metzger M.J."/>
        </authorList>
    </citation>
    <scope>NUCLEOTIDE SEQUENCE</scope>
    <source>
        <strain evidence="6">MELC-2E11</strain>
        <tissue evidence="6">Siphon/mantle</tissue>
    </source>
</reference>
<sequence>MLHWRTHKRVVFIQRKNEEGCGSFETESKKPKKAACLPKRWTIAYMGMWFGVLGYGLNTNMSVAIVCMASTTHNTSSSDVTSPLSEGNATDLSFLKNGTYDIGHAEKHNETQLKDNIDDHDSITYIDDDNQITEKGNERNTVNVDILQCVEIGSESYKQNAEFSWDKRTQSFILSGFFYGYIFVQIVGGWAAGRFGGKLMIGAFMGLGSLVTLLIPSLARTSPYALVAARVVIGMSAGLALPGWFKLTAVWARENERTRFISIIPTVPWLDMVTYTPIYGPLVAHICDTWTFYLILTCLPQYIKEVLKFDIQSQSSEEWRIVLLTAAGVSVFGTFVYDLLASSELAPWSDRMEFEIEISLDKDQKSEL</sequence>
<name>A0ABY7E615_MYAAR</name>
<evidence type="ECO:0000256" key="3">
    <source>
        <dbReference type="ARBA" id="ARBA00022989"/>
    </source>
</evidence>
<dbReference type="Gene3D" id="1.20.1250.20">
    <property type="entry name" value="MFS general substrate transporter like domains"/>
    <property type="match status" value="1"/>
</dbReference>
<feature type="transmembrane region" description="Helical" evidence="5">
    <location>
        <begin position="199"/>
        <end position="219"/>
    </location>
</feature>
<keyword evidence="2 5" id="KW-0812">Transmembrane</keyword>
<dbReference type="Pfam" id="PF07690">
    <property type="entry name" value="MFS_1"/>
    <property type="match status" value="1"/>
</dbReference>
<organism evidence="6 7">
    <name type="scientific">Mya arenaria</name>
    <name type="common">Soft-shell clam</name>
    <dbReference type="NCBI Taxonomy" id="6604"/>
    <lineage>
        <taxon>Eukaryota</taxon>
        <taxon>Metazoa</taxon>
        <taxon>Spiralia</taxon>
        <taxon>Lophotrochozoa</taxon>
        <taxon>Mollusca</taxon>
        <taxon>Bivalvia</taxon>
        <taxon>Autobranchia</taxon>
        <taxon>Heteroconchia</taxon>
        <taxon>Euheterodonta</taxon>
        <taxon>Imparidentia</taxon>
        <taxon>Neoheterodontei</taxon>
        <taxon>Myida</taxon>
        <taxon>Myoidea</taxon>
        <taxon>Myidae</taxon>
        <taxon>Mya</taxon>
    </lineage>
</organism>
<dbReference type="InterPro" id="IPR036259">
    <property type="entry name" value="MFS_trans_sf"/>
</dbReference>
<accession>A0ABY7E615</accession>
<protein>
    <submittedName>
        <fullName evidence="6">S17A5-like protein</fullName>
    </submittedName>
</protein>
<evidence type="ECO:0000313" key="7">
    <source>
        <dbReference type="Proteomes" id="UP001164746"/>
    </source>
</evidence>
<keyword evidence="4 5" id="KW-0472">Membrane</keyword>
<evidence type="ECO:0000256" key="2">
    <source>
        <dbReference type="ARBA" id="ARBA00022692"/>
    </source>
</evidence>
<keyword evidence="3 5" id="KW-1133">Transmembrane helix</keyword>
<dbReference type="Proteomes" id="UP001164746">
    <property type="component" value="Chromosome 4"/>
</dbReference>
<feature type="transmembrane region" description="Helical" evidence="5">
    <location>
        <begin position="226"/>
        <end position="245"/>
    </location>
</feature>
<evidence type="ECO:0000313" key="6">
    <source>
        <dbReference type="EMBL" id="WAR03991.1"/>
    </source>
</evidence>
<gene>
    <name evidence="6" type="ORF">MAR_010549</name>
</gene>
<dbReference type="PANTHER" id="PTHR11662">
    <property type="entry name" value="SOLUTE CARRIER FAMILY 17"/>
    <property type="match status" value="1"/>
</dbReference>
<evidence type="ECO:0000256" key="5">
    <source>
        <dbReference type="SAM" id="Phobius"/>
    </source>
</evidence>
<dbReference type="InterPro" id="IPR050382">
    <property type="entry name" value="MFS_Na/Anion_cotransporter"/>
</dbReference>
<keyword evidence="7" id="KW-1185">Reference proteome</keyword>
<dbReference type="SUPFAM" id="SSF103473">
    <property type="entry name" value="MFS general substrate transporter"/>
    <property type="match status" value="1"/>
</dbReference>
<feature type="transmembrane region" description="Helical" evidence="5">
    <location>
        <begin position="321"/>
        <end position="340"/>
    </location>
</feature>
<dbReference type="EMBL" id="CP111015">
    <property type="protein sequence ID" value="WAR03991.1"/>
    <property type="molecule type" value="Genomic_DNA"/>
</dbReference>
<dbReference type="PANTHER" id="PTHR11662:SF40">
    <property type="entry name" value="MAJOR FACILITATOR SUPERFAMILY (MFS) PROFILE DOMAIN-CONTAINING PROTEIN"/>
    <property type="match status" value="1"/>
</dbReference>
<evidence type="ECO:0000256" key="4">
    <source>
        <dbReference type="ARBA" id="ARBA00023136"/>
    </source>
</evidence>
<proteinExistence type="predicted"/>